<dbReference type="Gene3D" id="3.30.559.10">
    <property type="entry name" value="Chloramphenicol acetyltransferase-like domain"/>
    <property type="match status" value="2"/>
</dbReference>
<dbReference type="EMBL" id="RFLY01000008">
    <property type="protein sequence ID" value="RMH92927.1"/>
    <property type="molecule type" value="Genomic_DNA"/>
</dbReference>
<dbReference type="SUPFAM" id="SSF52777">
    <property type="entry name" value="CoA-dependent acyltransferases"/>
    <property type="match status" value="4"/>
</dbReference>
<dbReference type="GO" id="GO:0043041">
    <property type="term" value="P:amino acid activation for nonribosomal peptide biosynthetic process"/>
    <property type="evidence" value="ECO:0007669"/>
    <property type="project" value="TreeGrafter"/>
</dbReference>
<gene>
    <name evidence="5" type="ORF">EBB59_06770</name>
</gene>
<comment type="cofactor">
    <cofactor evidence="1">
        <name>pantetheine 4'-phosphate</name>
        <dbReference type="ChEBI" id="CHEBI:47942"/>
    </cofactor>
</comment>
<dbReference type="GO" id="GO:0005737">
    <property type="term" value="C:cytoplasm"/>
    <property type="evidence" value="ECO:0007669"/>
    <property type="project" value="TreeGrafter"/>
</dbReference>
<dbReference type="SUPFAM" id="SSF47336">
    <property type="entry name" value="ACP-like"/>
    <property type="match status" value="3"/>
</dbReference>
<evidence type="ECO:0000256" key="1">
    <source>
        <dbReference type="ARBA" id="ARBA00001957"/>
    </source>
</evidence>
<dbReference type="FunFam" id="3.40.50.980:FF:000001">
    <property type="entry name" value="Non-ribosomal peptide synthetase"/>
    <property type="match status" value="1"/>
</dbReference>
<keyword evidence="2" id="KW-0596">Phosphopantetheine</keyword>
<dbReference type="InterPro" id="IPR042099">
    <property type="entry name" value="ANL_N_sf"/>
</dbReference>
<dbReference type="PROSITE" id="PS50075">
    <property type="entry name" value="CARRIER"/>
    <property type="match status" value="3"/>
</dbReference>
<evidence type="ECO:0000256" key="3">
    <source>
        <dbReference type="ARBA" id="ARBA00022553"/>
    </source>
</evidence>
<dbReference type="PROSITE" id="PS00012">
    <property type="entry name" value="PHOSPHOPANTETHEINE"/>
    <property type="match status" value="3"/>
</dbReference>
<dbReference type="InterPro" id="IPR020806">
    <property type="entry name" value="PKS_PP-bd"/>
</dbReference>
<evidence type="ECO:0000256" key="2">
    <source>
        <dbReference type="ARBA" id="ARBA00022450"/>
    </source>
</evidence>
<feature type="domain" description="Carrier" evidence="4">
    <location>
        <begin position="1060"/>
        <end position="1134"/>
    </location>
</feature>
<dbReference type="InterPro" id="IPR020845">
    <property type="entry name" value="AMP-binding_CS"/>
</dbReference>
<dbReference type="Gene3D" id="1.10.1200.10">
    <property type="entry name" value="ACP-like"/>
    <property type="match status" value="2"/>
</dbReference>
<name>A0A3M2I352_9GAMM</name>
<dbReference type="Gene3D" id="3.40.50.980">
    <property type="match status" value="2"/>
</dbReference>
<keyword evidence="3" id="KW-0597">Phosphoprotein</keyword>
<dbReference type="Pfam" id="PF00668">
    <property type="entry name" value="Condensation"/>
    <property type="match status" value="2"/>
</dbReference>
<dbReference type="InterPro" id="IPR045851">
    <property type="entry name" value="AMP-bd_C_sf"/>
</dbReference>
<organism evidence="5 6">
    <name type="scientific">Solilutibacter pythonis</name>
    <dbReference type="NCBI Taxonomy" id="2483112"/>
    <lineage>
        <taxon>Bacteria</taxon>
        <taxon>Pseudomonadati</taxon>
        <taxon>Pseudomonadota</taxon>
        <taxon>Gammaproteobacteria</taxon>
        <taxon>Lysobacterales</taxon>
        <taxon>Lysobacteraceae</taxon>
        <taxon>Solilutibacter</taxon>
    </lineage>
</organism>
<dbReference type="InterPro" id="IPR023213">
    <property type="entry name" value="CAT-like_dom_sf"/>
</dbReference>
<dbReference type="SUPFAM" id="SSF56801">
    <property type="entry name" value="Acetyl-CoA synthetase-like"/>
    <property type="match status" value="2"/>
</dbReference>
<dbReference type="InterPro" id="IPR006162">
    <property type="entry name" value="Ppantetheine_attach_site"/>
</dbReference>
<feature type="domain" description="Carrier" evidence="4">
    <location>
        <begin position="2115"/>
        <end position="2190"/>
    </location>
</feature>
<dbReference type="PANTHER" id="PTHR45527:SF1">
    <property type="entry name" value="FATTY ACID SYNTHASE"/>
    <property type="match status" value="1"/>
</dbReference>
<dbReference type="InterPro" id="IPR001242">
    <property type="entry name" value="Condensation_dom"/>
</dbReference>
<comment type="caution">
    <text evidence="5">The sequence shown here is derived from an EMBL/GenBank/DDBJ whole genome shotgun (WGS) entry which is preliminary data.</text>
</comment>
<dbReference type="GO" id="GO:0044550">
    <property type="term" value="P:secondary metabolite biosynthetic process"/>
    <property type="evidence" value="ECO:0007669"/>
    <property type="project" value="TreeGrafter"/>
</dbReference>
<dbReference type="InterPro" id="IPR025110">
    <property type="entry name" value="AMP-bd_C"/>
</dbReference>
<dbReference type="CDD" id="cd05930">
    <property type="entry name" value="A_NRPS"/>
    <property type="match status" value="2"/>
</dbReference>
<dbReference type="PROSITE" id="PS00455">
    <property type="entry name" value="AMP_BINDING"/>
    <property type="match status" value="2"/>
</dbReference>
<feature type="domain" description="Carrier" evidence="4">
    <location>
        <begin position="989"/>
        <end position="1063"/>
    </location>
</feature>
<dbReference type="Gene3D" id="3.40.50.1820">
    <property type="entry name" value="alpha/beta hydrolase"/>
    <property type="match status" value="1"/>
</dbReference>
<accession>A0A3M2I352</accession>
<proteinExistence type="predicted"/>
<dbReference type="Pfam" id="PF00501">
    <property type="entry name" value="AMP-binding"/>
    <property type="match status" value="2"/>
</dbReference>
<dbReference type="NCBIfam" id="TIGR01733">
    <property type="entry name" value="AA-adenyl-dom"/>
    <property type="match status" value="2"/>
</dbReference>
<dbReference type="Gene3D" id="2.30.38.10">
    <property type="entry name" value="Luciferase, Domain 3"/>
    <property type="match status" value="1"/>
</dbReference>
<dbReference type="InterPro" id="IPR000873">
    <property type="entry name" value="AMP-dep_synth/lig_dom"/>
</dbReference>
<dbReference type="InterPro" id="IPR036736">
    <property type="entry name" value="ACP-like_sf"/>
</dbReference>
<dbReference type="InterPro" id="IPR029058">
    <property type="entry name" value="AB_hydrolase_fold"/>
</dbReference>
<dbReference type="Gene3D" id="3.30.300.30">
    <property type="match status" value="2"/>
</dbReference>
<reference evidence="5 6" key="1">
    <citation type="submission" date="2018-10" db="EMBL/GenBank/DDBJ databases">
        <title>Proposal of Lysobacter pythonis sp. nov. isolated from royal pythons (Python regius).</title>
        <authorList>
            <person name="Hans-Juergen B."/>
            <person name="Huptas C."/>
            <person name="Sandra B."/>
            <person name="Igor L."/>
            <person name="Joachim S."/>
            <person name="Siegfried S."/>
            <person name="Mareike W."/>
            <person name="Peter K."/>
        </authorList>
    </citation>
    <scope>NUCLEOTIDE SEQUENCE [LARGE SCALE GENOMIC DNA]</scope>
    <source>
        <strain evidence="5 6">4284/11</strain>
    </source>
</reference>
<dbReference type="PANTHER" id="PTHR45527">
    <property type="entry name" value="NONRIBOSOMAL PEPTIDE SYNTHETASE"/>
    <property type="match status" value="1"/>
</dbReference>
<evidence type="ECO:0000313" key="5">
    <source>
        <dbReference type="EMBL" id="RMH92927.1"/>
    </source>
</evidence>
<dbReference type="InterPro" id="IPR009081">
    <property type="entry name" value="PP-bd_ACP"/>
</dbReference>
<dbReference type="Proteomes" id="UP000275012">
    <property type="component" value="Unassembled WGS sequence"/>
</dbReference>
<dbReference type="GO" id="GO:0003824">
    <property type="term" value="F:catalytic activity"/>
    <property type="evidence" value="ECO:0007669"/>
    <property type="project" value="InterPro"/>
</dbReference>
<evidence type="ECO:0000259" key="4">
    <source>
        <dbReference type="PROSITE" id="PS50075"/>
    </source>
</evidence>
<evidence type="ECO:0000313" key="6">
    <source>
        <dbReference type="Proteomes" id="UP000275012"/>
    </source>
</evidence>
<dbReference type="Pfam" id="PF00550">
    <property type="entry name" value="PP-binding"/>
    <property type="match status" value="3"/>
</dbReference>
<dbReference type="InterPro" id="IPR010071">
    <property type="entry name" value="AA_adenyl_dom"/>
</dbReference>
<dbReference type="Pfam" id="PF13193">
    <property type="entry name" value="AMP-binding_C"/>
    <property type="match status" value="1"/>
</dbReference>
<dbReference type="Gene3D" id="3.30.559.30">
    <property type="entry name" value="Nonribosomal peptide synthetase, condensation domain"/>
    <property type="match status" value="2"/>
</dbReference>
<sequence length="2208" mass="242564">MLSAILADYWRRGGVLTRHDGVWTPASNNAPTPGADMQRVLTAQQSELDALLHTLPDFFDWRPLAGNARSLWFLYRVTPTSAAWHCAAVLDLSGDVTEAQLIAACERLCDRHPMLRARFGEREGEPCYRIEAVHANKWRHFAPVETFETARSALLDEADAPFALEQGEVMRASTVRVGDRLLVSLVLHHIIADFYSAEVLVRELVCELQKQPVNAPTSDYEHWQRECAEYLVSARGKNSLAYWQQLLQDAPVALDLPIDFARPAQRTWTGERLDHELPAALCMRVRSLAAELQVTPYTILLATYLLWLWKLSGQDDFVVGTPTLGRHGARHRSIVGYLANPMAVRAQMHADSSFIELVAMLKSQLEASRRHQRYPLAQLLEDLAIPRRADQASLFQHFFTYSQARHEWGDALGLEVLHMGMRGAAHELILTVFEDGDRLRCQIGYNDALYASETAQEWLLGYSDLLAAVVREPGLNVGAVTWGGQPQPGESGADIDAGPTHAIARIEATPGTRIALLESDRTVDFETLRARARNLAGALQAHGGDVVAVALPRSAAQVTAMLAAWYAGQAWLALDMQLPDERLGFMVEDSGARLVLGEGARPSWLPETAQWQVLDTLSPAPYRPIAHDPDALAYLIYTSGSTGQPKGVAVTHANLCGYVTGMLERVRPSEDAVFTTLATVSADLGHTSLFGALLSGRAFRLIGDEWGRDPNQLAEHLERHPVDVLKIVPSHLQALLVVDRPQRVLPREVLICGGEALPWTLVERVGALSPQCRVFNHYGPTETTVGATCIDVAQATRGTPSVAIGTPLPGYHTLVLDARGSPVPRGGIGELYIGGAGVANGYWKRDDLTAERFLPDPRDPQARMYRSGDRVRRLASGELVFLGRMDDQVKIRGYRVEPGEIEQRLRSLEGVEQAVVIVQEGGNGARLMACYRGEHIDPLAALRASLPDYLLPVRCLRVEVIPVTANGKVDRAALCALLDAPVEAGGEIATLDEFELRLVALWQPLFPGIELGPDSSFFSLGGDSIDALRLVAEARKHGMTMTPAMLVETPTLRELAERIRPDANLRERLRGLWCEVLQLDHVAADADFFALGGDSIAALKLVAAARNKGLDISPLRLLEHRTVATLAADLAQYGPRSMEQPSTDLEPFALISSEDREQLRHARSDAVEAFPLSPLQEGLLYNALASPESGHYVSQQVLHLNGDLDLASLRAAWQTLQERHESLRLGFDWEHASRPVQWLRTQPTDAWREQDCSAHDSAWIQRELSLLCESERAKPFVLDEPGLVRLYAVVAGREETWLIFTVHHLIIDRWSAVLLLEELAALYRGERLPAAPRYRDYIAWLETQPSEPEIRFWREQLLDHQGGKELPVAATPATGTYVTEARLGASETRALRECAARLQVPVASVLQAVWAVLLSRYTNSADVCFGLTVSGRPPALAQADRMAGLFINTVPMRVRLRAEQTLAQLCLQVRDQSFALQAHDRLPLAQIAAAAGYSNGAVLFRSLLVIENIRFDNTVSLGDGVICERVHATSATHFPLLVQLTPEDESLHVLLQSQRAEVDDEFVDSVLADWQRLLREFAQCVENPVAGCGLVPAREWPRWIALGQGETPRFAHDTESDSLAQCVERVVEAFPDLPALAGEGATLSYAALNRRANQLAHHLRECGVGPGVRVGLVADRSVAITVALLAVLKAGGAYVPLDPEYPAARIAFILDDAQCRLVLACGTVGECTSDFNGSVIDLDDAAFDEVLAHQPDTNPRCEHDADSAAYLIYTSGSTGQPKGVVVPHRGPLHLMLATQSLLPAAPGDRVLQFTGLYFDMSVLEWLCAWTQGACLQLIAREATRSGEQLLDYLADKAITHLIAQPAVLAPLTPPPLSSLRHVLLAGDVCPDELAARWGEGRTFHNAYGPTEASVIVTADRFVPGRKITLGRPLPHAQCHVLDWAGQPCRPGLVGELHLAGAYLASGYQGLPEETAAAFRTPKHGPLAGIRLYATGDRVRLLEDGRLEFLGRRDSQVKIRGQRIELAEIEAVLRKQDEVDEAVVLVHRHGSDNACLVAFVQGKAAPATLRSALRDRLPSHLIPAHIECVDTLPQTPSRKIDRRALAGQVEDVLRPIAPEMPRSATEQRLQRLWQTLFNRDPIGVIDDFFALGGHSLLATRLAGLIAQEFELRLDLRRLFATTTIREQAQLIDALFAVQASTESAEPIIESGFL</sequence>
<dbReference type="GO" id="GO:0031177">
    <property type="term" value="F:phosphopantetheine binding"/>
    <property type="evidence" value="ECO:0007669"/>
    <property type="project" value="InterPro"/>
</dbReference>
<dbReference type="SMART" id="SM00823">
    <property type="entry name" value="PKS_PP"/>
    <property type="match status" value="3"/>
</dbReference>
<protein>
    <submittedName>
        <fullName evidence="5">Amino acid adenylation domain-containing protein</fullName>
    </submittedName>
</protein>
<dbReference type="Gene3D" id="3.40.50.12780">
    <property type="entry name" value="N-terminal domain of ligase-like"/>
    <property type="match status" value="1"/>
</dbReference>
<keyword evidence="6" id="KW-1185">Reference proteome</keyword>